<feature type="region of interest" description="Disordered" evidence="1">
    <location>
        <begin position="10"/>
        <end position="33"/>
    </location>
</feature>
<dbReference type="GeneID" id="43593585"/>
<feature type="region of interest" description="Disordered" evidence="1">
    <location>
        <begin position="728"/>
        <end position="867"/>
    </location>
</feature>
<feature type="compositionally biased region" description="Basic and acidic residues" evidence="1">
    <location>
        <begin position="23"/>
        <end position="32"/>
    </location>
</feature>
<feature type="compositionally biased region" description="Basic and acidic residues" evidence="1">
    <location>
        <begin position="260"/>
        <end position="269"/>
    </location>
</feature>
<feature type="compositionally biased region" description="Polar residues" evidence="1">
    <location>
        <begin position="491"/>
        <end position="501"/>
    </location>
</feature>
<dbReference type="EMBL" id="NPIC01000001">
    <property type="protein sequence ID" value="RDL40757.1"/>
    <property type="molecule type" value="Genomic_DNA"/>
</dbReference>
<evidence type="ECO:0000313" key="2">
    <source>
        <dbReference type="EMBL" id="RDL40757.1"/>
    </source>
</evidence>
<name>A0A370TZ01_9HELO</name>
<dbReference type="Proteomes" id="UP000254866">
    <property type="component" value="Unassembled WGS sequence"/>
</dbReference>
<feature type="compositionally biased region" description="Acidic residues" evidence="1">
    <location>
        <begin position="809"/>
        <end position="825"/>
    </location>
</feature>
<feature type="compositionally biased region" description="Polar residues" evidence="1">
    <location>
        <begin position="530"/>
        <end position="544"/>
    </location>
</feature>
<proteinExistence type="predicted"/>
<accession>A0A370TZ01</accession>
<dbReference type="RefSeq" id="XP_031873413.1">
    <property type="nucleotide sequence ID" value="XM_032009359.1"/>
</dbReference>
<feature type="compositionally biased region" description="Polar residues" evidence="1">
    <location>
        <begin position="212"/>
        <end position="234"/>
    </location>
</feature>
<feature type="compositionally biased region" description="Low complexity" evidence="1">
    <location>
        <begin position="270"/>
        <end position="281"/>
    </location>
</feature>
<feature type="compositionally biased region" description="Basic and acidic residues" evidence="1">
    <location>
        <begin position="681"/>
        <end position="707"/>
    </location>
</feature>
<feature type="region of interest" description="Disordered" evidence="1">
    <location>
        <begin position="673"/>
        <end position="712"/>
    </location>
</feature>
<feature type="region of interest" description="Disordered" evidence="1">
    <location>
        <begin position="486"/>
        <end position="552"/>
    </location>
</feature>
<reference evidence="2 3" key="1">
    <citation type="journal article" date="2018" name="IMA Fungus">
        <title>IMA Genome-F 9: Draft genome sequence of Annulohypoxylon stygium, Aspergillus mulundensis, Berkeleyomyces basicola (syn. Thielaviopsis basicola), Ceratocystis smalleyi, two Cercospora beticola strains, Coleophoma cylindrospora, Fusarium fracticaudum, Phialophora cf. hyalina, and Morchella septimelata.</title>
        <authorList>
            <person name="Wingfield B.D."/>
            <person name="Bills G.F."/>
            <person name="Dong Y."/>
            <person name="Huang W."/>
            <person name="Nel W.J."/>
            <person name="Swalarsk-Parry B.S."/>
            <person name="Vaghefi N."/>
            <person name="Wilken P.M."/>
            <person name="An Z."/>
            <person name="de Beer Z.W."/>
            <person name="De Vos L."/>
            <person name="Chen L."/>
            <person name="Duong T.A."/>
            <person name="Gao Y."/>
            <person name="Hammerbacher A."/>
            <person name="Kikkert J.R."/>
            <person name="Li Y."/>
            <person name="Li H."/>
            <person name="Li K."/>
            <person name="Li Q."/>
            <person name="Liu X."/>
            <person name="Ma X."/>
            <person name="Naidoo K."/>
            <person name="Pethybridge S.J."/>
            <person name="Sun J."/>
            <person name="Steenkamp E.T."/>
            <person name="van der Nest M.A."/>
            <person name="van Wyk S."/>
            <person name="Wingfield M.J."/>
            <person name="Xiong C."/>
            <person name="Yue Q."/>
            <person name="Zhang X."/>
        </authorList>
    </citation>
    <scope>NUCLEOTIDE SEQUENCE [LARGE SCALE GENOMIC DNA]</scope>
    <source>
        <strain evidence="2 3">BP 5553</strain>
    </source>
</reference>
<protein>
    <submittedName>
        <fullName evidence="2">Uncharacterized protein</fullName>
    </submittedName>
</protein>
<feature type="compositionally biased region" description="Basic and acidic residues" evidence="1">
    <location>
        <begin position="858"/>
        <end position="867"/>
    </location>
</feature>
<feature type="compositionally biased region" description="Polar residues" evidence="1">
    <location>
        <begin position="126"/>
        <end position="142"/>
    </location>
</feature>
<organism evidence="2 3">
    <name type="scientific">Venustampulla echinocandica</name>
    <dbReference type="NCBI Taxonomy" id="2656787"/>
    <lineage>
        <taxon>Eukaryota</taxon>
        <taxon>Fungi</taxon>
        <taxon>Dikarya</taxon>
        <taxon>Ascomycota</taxon>
        <taxon>Pezizomycotina</taxon>
        <taxon>Leotiomycetes</taxon>
        <taxon>Helotiales</taxon>
        <taxon>Pleuroascaceae</taxon>
        <taxon>Venustampulla</taxon>
    </lineage>
</organism>
<feature type="compositionally biased region" description="Basic and acidic residues" evidence="1">
    <location>
        <begin position="507"/>
        <end position="529"/>
    </location>
</feature>
<dbReference type="AlphaFoldDB" id="A0A370TZ01"/>
<comment type="caution">
    <text evidence="2">The sequence shown here is derived from an EMBL/GenBank/DDBJ whole genome shotgun (WGS) entry which is preliminary data.</text>
</comment>
<gene>
    <name evidence="2" type="ORF">BP5553_00736</name>
</gene>
<keyword evidence="3" id="KW-1185">Reference proteome</keyword>
<evidence type="ECO:0000313" key="3">
    <source>
        <dbReference type="Proteomes" id="UP000254866"/>
    </source>
</evidence>
<feature type="region of interest" description="Disordered" evidence="1">
    <location>
        <begin position="209"/>
        <end position="283"/>
    </location>
</feature>
<sequence>MLASHIGATAISPMMGDDTMEISSDHGHHGADDEIDIDIDLTASYADDDYMLEDTGSTAGFGGDPITQHSPATHDDLMVDEYPEAYTMEDEDVEFDGDDQQMDADTNIVQEAMADAPAEPEESNMAEASTDSSRGPETNNMPHQMADTLHSTRDPETPIVQGNSTEVVEAVWHQQGTSETAVEVNYSKDGSEDTGSHDVDHSDVQEPAKLVSENSDPSPTPQDRTSPASITKVPSLSPGPASDHDAETANPHVPEQLDTANDHEPEEGAKTTNENEATNANSPITAPDVVVVYQSMEYSLFSKSEDDNPDSFFLSDLKVLESSLDVFFEDIRNVIHEDLADEDELCLSVEDLGLEIEEVRLPTNCMYLSQLTTMEQNSTLFREHTLGDIIGVYNKLLSNDDRQSSRPLYMSIGARPNFSKRLVVLTSGAAEGKGLSEMISFDDGSEGIDDLEAADHNVERYEETAETTSLEELDAGKGKTMEKTIPESEDMTVSTSRTSPLINDPEPLGREASLDLDRDNIGPGAHEESNQGPATSTLGRTNQRVPPDDYLDASAGHVEEEDLIDYSDEEYQEVTEPPADQKRTHNGTSTDFFSPCLKPNACFCSKCAYLLLAEYEEINEELRRRSVSPAAEESQLELSRNIAPLGAEKRQELHNGAEDEARSEDGAEEIFDDGTMQAGDEGLRADNIDGGSVHEKYQDEPLTHEDSENGEPAVEYGIAIAFNGDDAEEAVYDDESNHQDPEDEIEIYEEDHRQTPASSGLEPGDIAESSATLSVDEPRHEEYIDEYGNDEPKPTDEVHELEVVTNNVVDEEQDEIDYEDGEDEKEQSSTKPENPLPSMAGGGLKRPLSDLETGGAETSKEAKRTRS</sequence>
<feature type="region of interest" description="Disordered" evidence="1">
    <location>
        <begin position="115"/>
        <end position="159"/>
    </location>
</feature>
<evidence type="ECO:0000256" key="1">
    <source>
        <dbReference type="SAM" id="MobiDB-lite"/>
    </source>
</evidence>
<dbReference type="OrthoDB" id="5339076at2759"/>
<feature type="compositionally biased region" description="Basic and acidic residues" evidence="1">
    <location>
        <begin position="790"/>
        <end position="802"/>
    </location>
</feature>
<dbReference type="STRING" id="2656787.A0A370TZ01"/>